<evidence type="ECO:0000256" key="2">
    <source>
        <dbReference type="SAM" id="MobiDB-lite"/>
    </source>
</evidence>
<reference evidence="4" key="1">
    <citation type="submission" date="2020-06" db="EMBL/GenBank/DDBJ databases">
        <title>Characterization of multiresistant Pasteurella multocida isolate from swine.</title>
        <authorList>
            <person name="Suei M."/>
            <person name="Nakakohis M."/>
            <person name="Usui M."/>
            <person name="Murata R."/>
            <person name="Uchida I."/>
        </authorList>
    </citation>
    <scope>NUCLEOTIDE SEQUENCE</scope>
    <source>
        <strain evidence="4">RU2703</strain>
        <plasmid evidence="4">pMN1</plasmid>
    </source>
</reference>
<dbReference type="RefSeq" id="WP_015063159.1">
    <property type="nucleotide sequence ID" value="NZ_LC554899.1"/>
</dbReference>
<keyword evidence="4" id="KW-0614">Plasmid</keyword>
<feature type="coiled-coil region" evidence="1">
    <location>
        <begin position="303"/>
        <end position="342"/>
    </location>
</feature>
<organism evidence="4">
    <name type="scientific">Pasteurella multocida</name>
    <dbReference type="NCBI Taxonomy" id="747"/>
    <lineage>
        <taxon>Bacteria</taxon>
        <taxon>Pseudomonadati</taxon>
        <taxon>Pseudomonadota</taxon>
        <taxon>Gammaproteobacteria</taxon>
        <taxon>Pasteurellales</taxon>
        <taxon>Pasteurellaceae</taxon>
        <taxon>Pasteurella</taxon>
    </lineage>
</organism>
<feature type="region of interest" description="Disordered" evidence="2">
    <location>
        <begin position="518"/>
        <end position="541"/>
    </location>
</feature>
<accession>A0A7G1HN52</accession>
<proteinExistence type="predicted"/>
<name>A0A7G1HN52_PASMD</name>
<dbReference type="EMBL" id="LC554899">
    <property type="protein sequence ID" value="BCI56220.1"/>
    <property type="molecule type" value="Genomic_DNA"/>
</dbReference>
<feature type="domain" description="MobA/VirD2-like nuclease" evidence="3">
    <location>
        <begin position="56"/>
        <end position="150"/>
    </location>
</feature>
<protein>
    <recommendedName>
        <fullName evidence="3">MobA/VirD2-like nuclease domain-containing protein</fullName>
    </recommendedName>
</protein>
<dbReference type="Pfam" id="PF03432">
    <property type="entry name" value="Relaxase"/>
    <property type="match status" value="1"/>
</dbReference>
<sequence length="541" mass="62776">MLVKFFNTGKGSARHAFDYLLNNERVKNGTAKLVKGNPDVITFLTEQRMKEPSYRGGALYTSGVLSFSPEESKSLTDSNLGAIIGRFEATIFPKLDITRFNIAWVLHKDKDRTELHFVIQNFDLETKKAFTPFVADRDLSRVNQFKDKVNADFNLSDPNLVKSHYHVKGLKRLSEEQKSFYRELNKAYAQYVEERENPSFIKQAKGILSKIMGQNEPQAHDLHSNEDKYAFLQKFITERFKGLKINRSSDKYASVDFNGSKMRLFYEKFVVKELDDAFKIKVEQNKEKGLLPVDSGPIFAELLQSYRQAIQQAKAEKERLKRAEEEAEKERLRLVALEKQKELENKFRAILNGSKDVFIEKVIKKVIDQDYKTRCNELLEPTWMGTNKIHNFICYSKELSSDDLNAEMNKIKQAVEQEFGKTRLDELEVKGFFNLQSAISKLETMQETTLVKLKDVYIDFYKKVDTARFNKFKAEVDEYKSTHRSNAVMLEYRDYATAFLNDLLPRMERSLTVSNPSVEAEKTSVYQPQPQAKPNAPKFRM</sequence>
<evidence type="ECO:0000313" key="4">
    <source>
        <dbReference type="EMBL" id="BCI56220.1"/>
    </source>
</evidence>
<evidence type="ECO:0000256" key="1">
    <source>
        <dbReference type="SAM" id="Coils"/>
    </source>
</evidence>
<geneLocation type="plasmid" evidence="4">
    <name>pMN1</name>
</geneLocation>
<dbReference type="AlphaFoldDB" id="A0A7G1HN52"/>
<feature type="compositionally biased region" description="Low complexity" evidence="2">
    <location>
        <begin position="527"/>
        <end position="541"/>
    </location>
</feature>
<dbReference type="InterPro" id="IPR005094">
    <property type="entry name" value="Endonuclease_MobA/VirD2"/>
</dbReference>
<keyword evidence="1" id="KW-0175">Coiled coil</keyword>
<evidence type="ECO:0000259" key="3">
    <source>
        <dbReference type="Pfam" id="PF03432"/>
    </source>
</evidence>